<dbReference type="AlphaFoldDB" id="A0A644WQ83"/>
<evidence type="ECO:0000259" key="7">
    <source>
        <dbReference type="PROSITE" id="PS51462"/>
    </source>
</evidence>
<keyword evidence="4 8" id="KW-0378">Hydrolase</keyword>
<dbReference type="SUPFAM" id="SSF55811">
    <property type="entry name" value="Nudix"/>
    <property type="match status" value="1"/>
</dbReference>
<dbReference type="InterPro" id="IPR045121">
    <property type="entry name" value="CoAse"/>
</dbReference>
<gene>
    <name evidence="8" type="primary">nudL_10</name>
    <name evidence="8" type="ORF">SDC9_52275</name>
</gene>
<dbReference type="EMBL" id="VSSQ01001184">
    <property type="protein sequence ID" value="MPM05980.1"/>
    <property type="molecule type" value="Genomic_DNA"/>
</dbReference>
<evidence type="ECO:0000256" key="5">
    <source>
        <dbReference type="ARBA" id="ARBA00022842"/>
    </source>
</evidence>
<evidence type="ECO:0000256" key="4">
    <source>
        <dbReference type="ARBA" id="ARBA00022801"/>
    </source>
</evidence>
<organism evidence="8">
    <name type="scientific">bioreactor metagenome</name>
    <dbReference type="NCBI Taxonomy" id="1076179"/>
    <lineage>
        <taxon>unclassified sequences</taxon>
        <taxon>metagenomes</taxon>
        <taxon>ecological metagenomes</taxon>
    </lineage>
</organism>
<dbReference type="GO" id="GO:0046872">
    <property type="term" value="F:metal ion binding"/>
    <property type="evidence" value="ECO:0007669"/>
    <property type="project" value="UniProtKB-KW"/>
</dbReference>
<dbReference type="PROSITE" id="PS51462">
    <property type="entry name" value="NUDIX"/>
    <property type="match status" value="1"/>
</dbReference>
<dbReference type="Pfam" id="PF00293">
    <property type="entry name" value="NUDIX"/>
    <property type="match status" value="1"/>
</dbReference>
<comment type="cofactor">
    <cofactor evidence="2">
        <name>Mg(2+)</name>
        <dbReference type="ChEBI" id="CHEBI:18420"/>
    </cofactor>
</comment>
<feature type="domain" description="Nudix hydrolase" evidence="7">
    <location>
        <begin position="11"/>
        <end position="145"/>
    </location>
</feature>
<evidence type="ECO:0000256" key="1">
    <source>
        <dbReference type="ARBA" id="ARBA00001936"/>
    </source>
</evidence>
<dbReference type="Gene3D" id="3.90.79.10">
    <property type="entry name" value="Nucleoside Triphosphate Pyrophosphohydrolase"/>
    <property type="match status" value="1"/>
</dbReference>
<proteinExistence type="predicted"/>
<dbReference type="PANTHER" id="PTHR12992">
    <property type="entry name" value="NUDIX HYDROLASE"/>
    <property type="match status" value="1"/>
</dbReference>
<keyword evidence="6" id="KW-0464">Manganese</keyword>
<comment type="cofactor">
    <cofactor evidence="1">
        <name>Mn(2+)</name>
        <dbReference type="ChEBI" id="CHEBI:29035"/>
    </cofactor>
</comment>
<dbReference type="CDD" id="cd03426">
    <property type="entry name" value="NUDIX_CoAse_Nudt7"/>
    <property type="match status" value="1"/>
</dbReference>
<name>A0A644WQ83_9ZZZZ</name>
<accession>A0A644WQ83</accession>
<evidence type="ECO:0000256" key="3">
    <source>
        <dbReference type="ARBA" id="ARBA00022723"/>
    </source>
</evidence>
<evidence type="ECO:0000313" key="8">
    <source>
        <dbReference type="EMBL" id="MPM05980.1"/>
    </source>
</evidence>
<evidence type="ECO:0000256" key="6">
    <source>
        <dbReference type="ARBA" id="ARBA00023211"/>
    </source>
</evidence>
<dbReference type="EC" id="3.6.1.-" evidence="8"/>
<protein>
    <submittedName>
        <fullName evidence="8">Putative Nudix hydrolase NudL</fullName>
        <ecNumber evidence="8">3.6.1.-</ecNumber>
    </submittedName>
</protein>
<comment type="caution">
    <text evidence="8">The sequence shown here is derived from an EMBL/GenBank/DDBJ whole genome shotgun (WGS) entry which is preliminary data.</text>
</comment>
<keyword evidence="3" id="KW-0479">Metal-binding</keyword>
<dbReference type="PANTHER" id="PTHR12992:SF11">
    <property type="entry name" value="MITOCHONDRIAL COENZYME A DIPHOSPHATASE NUDT8"/>
    <property type="match status" value="1"/>
</dbReference>
<dbReference type="InterPro" id="IPR000086">
    <property type="entry name" value="NUDIX_hydrolase_dom"/>
</dbReference>
<dbReference type="InterPro" id="IPR015797">
    <property type="entry name" value="NUDIX_hydrolase-like_dom_sf"/>
</dbReference>
<keyword evidence="5" id="KW-0460">Magnesium</keyword>
<sequence length="182" mass="20481">MSLDIPPPPDARESAVLLLLIPDIACTWRVLIILRNSYNGIHSAQAALPGGKRDLTDSTLYETALREAREEMGILPNQVETIGFLTKLYVPPSNFIIYPLLAISRQEIHYKPDPREVVRYTTIPINLLNPDLAITKHFQSPTGEWLTAPGYDYDNLFIWGATAMILSELYHLSEQGHLNSLL</sequence>
<dbReference type="GO" id="GO:0010945">
    <property type="term" value="F:coenzyme A diphosphatase activity"/>
    <property type="evidence" value="ECO:0007669"/>
    <property type="project" value="InterPro"/>
</dbReference>
<reference evidence="8" key="1">
    <citation type="submission" date="2019-08" db="EMBL/GenBank/DDBJ databases">
        <authorList>
            <person name="Kucharzyk K."/>
            <person name="Murdoch R.W."/>
            <person name="Higgins S."/>
            <person name="Loffler F."/>
        </authorList>
    </citation>
    <scope>NUCLEOTIDE SEQUENCE</scope>
</reference>
<evidence type="ECO:0000256" key="2">
    <source>
        <dbReference type="ARBA" id="ARBA00001946"/>
    </source>
</evidence>